<dbReference type="EMBL" id="JBANRG010000080">
    <property type="protein sequence ID" value="KAK7438237.1"/>
    <property type="molecule type" value="Genomic_DNA"/>
</dbReference>
<reference evidence="3 4" key="1">
    <citation type="submission" date="2024-01" db="EMBL/GenBank/DDBJ databases">
        <title>A draft genome for the cacao thread blight pathogen Marasmiellus scandens.</title>
        <authorList>
            <person name="Baruah I.K."/>
            <person name="Leung J."/>
            <person name="Bukari Y."/>
            <person name="Amoako-Attah I."/>
            <person name="Meinhardt L.W."/>
            <person name="Bailey B.A."/>
            <person name="Cohen S.P."/>
        </authorList>
    </citation>
    <scope>NUCLEOTIDE SEQUENCE [LARGE SCALE GENOMIC DNA]</scope>
    <source>
        <strain evidence="3 4">GH-19</strain>
    </source>
</reference>
<dbReference type="InterPro" id="IPR001810">
    <property type="entry name" value="F-box_dom"/>
</dbReference>
<name>A0ABR1IT15_9AGAR</name>
<feature type="domain" description="F-box" evidence="2">
    <location>
        <begin position="12"/>
        <end position="47"/>
    </location>
</feature>
<gene>
    <name evidence="3" type="ORF">VKT23_018168</name>
</gene>
<dbReference type="SUPFAM" id="SSF81383">
    <property type="entry name" value="F-box domain"/>
    <property type="match status" value="1"/>
</dbReference>
<comment type="caution">
    <text evidence="3">The sequence shown here is derived from an EMBL/GenBank/DDBJ whole genome shotgun (WGS) entry which is preliminary data.</text>
</comment>
<keyword evidence="4" id="KW-1185">Reference proteome</keyword>
<dbReference type="InterPro" id="IPR036047">
    <property type="entry name" value="F-box-like_dom_sf"/>
</dbReference>
<sequence>MAAQSRMCSSPWGSLPFELLIEIVSLCSAADRCSLKRTSHLWKDVVERWEQVSYSIEAFLGTWFPDPVALKEFRRVQKRTHFVISGSSALRFLCCQQFTPSDLDIYVNVDTFREVLDFVHRQSYRFVPTANQAPSIWNATDAVQTTQDATSPPGMSSYYSTPVSSVFKFVNGDLAIDVVVCFCVAQAILTFHSSVVMNMITYSHAICMFPWLTLVERTNVVNHNASSCGRDASLGKYKSRGWSTTPHVPVRRAMLPTDECGPNTRIIGDTKCMVVDIRSRVTGRTATCETRHFIEYQKHSFRISHTNNGVAAVFFDVIRCGETTLAVDPGLRRYKSRFITSDGEVSIRALMRLPRVSNNMIPNEVEALRMRILTTIREPKNNWDPNPLIASAIVSLMPVAYRVFGFRSKFTYSTLHRNGELWASVLINPENQVPDTHHPISAMFMDEHWGRLMSRNKILVVFGPSVNTSTSAM</sequence>
<dbReference type="CDD" id="cd09917">
    <property type="entry name" value="F-box_SF"/>
    <property type="match status" value="1"/>
</dbReference>
<evidence type="ECO:0000313" key="3">
    <source>
        <dbReference type="EMBL" id="KAK7438237.1"/>
    </source>
</evidence>
<feature type="chain" id="PRO_5045948120" description="F-box domain-containing protein" evidence="1">
    <location>
        <begin position="30"/>
        <end position="473"/>
    </location>
</feature>
<feature type="signal peptide" evidence="1">
    <location>
        <begin position="1"/>
        <end position="29"/>
    </location>
</feature>
<dbReference type="Pfam" id="PF00646">
    <property type="entry name" value="F-box"/>
    <property type="match status" value="1"/>
</dbReference>
<proteinExistence type="predicted"/>
<evidence type="ECO:0000256" key="1">
    <source>
        <dbReference type="SAM" id="SignalP"/>
    </source>
</evidence>
<evidence type="ECO:0000313" key="4">
    <source>
        <dbReference type="Proteomes" id="UP001498398"/>
    </source>
</evidence>
<evidence type="ECO:0000259" key="2">
    <source>
        <dbReference type="Pfam" id="PF00646"/>
    </source>
</evidence>
<protein>
    <recommendedName>
        <fullName evidence="2">F-box domain-containing protein</fullName>
    </recommendedName>
</protein>
<organism evidence="3 4">
    <name type="scientific">Marasmiellus scandens</name>
    <dbReference type="NCBI Taxonomy" id="2682957"/>
    <lineage>
        <taxon>Eukaryota</taxon>
        <taxon>Fungi</taxon>
        <taxon>Dikarya</taxon>
        <taxon>Basidiomycota</taxon>
        <taxon>Agaricomycotina</taxon>
        <taxon>Agaricomycetes</taxon>
        <taxon>Agaricomycetidae</taxon>
        <taxon>Agaricales</taxon>
        <taxon>Marasmiineae</taxon>
        <taxon>Omphalotaceae</taxon>
        <taxon>Marasmiellus</taxon>
    </lineage>
</organism>
<keyword evidence="1" id="KW-0732">Signal</keyword>
<dbReference type="Proteomes" id="UP001498398">
    <property type="component" value="Unassembled WGS sequence"/>
</dbReference>
<accession>A0ABR1IT15</accession>